<evidence type="ECO:0000256" key="11">
    <source>
        <dbReference type="ARBA" id="ARBA00050218"/>
    </source>
</evidence>
<dbReference type="Gene3D" id="6.10.250.620">
    <property type="match status" value="1"/>
</dbReference>
<evidence type="ECO:0000259" key="14">
    <source>
        <dbReference type="Pfam" id="PF13667"/>
    </source>
</evidence>
<dbReference type="NCBIfam" id="NF009895">
    <property type="entry name" value="PRK13352.1"/>
    <property type="match status" value="1"/>
</dbReference>
<dbReference type="Gene3D" id="3.20.20.540">
    <property type="entry name" value="Radical SAM ThiC family, central domain"/>
    <property type="match status" value="1"/>
</dbReference>
<feature type="binding site" evidence="13">
    <location>
        <position position="472"/>
    </location>
    <ligand>
        <name>Zn(2+)</name>
        <dbReference type="ChEBI" id="CHEBI:29105"/>
    </ligand>
</feature>
<dbReference type="GO" id="GO:0051539">
    <property type="term" value="F:4 iron, 4 sulfur cluster binding"/>
    <property type="evidence" value="ECO:0007669"/>
    <property type="project" value="UniProtKB-KW"/>
</dbReference>
<evidence type="ECO:0000256" key="2">
    <source>
        <dbReference type="ARBA" id="ARBA00004948"/>
    </source>
</evidence>
<dbReference type="Proteomes" id="UP000594459">
    <property type="component" value="Chromosome"/>
</dbReference>
<protein>
    <recommendedName>
        <fullName evidence="13">Phosphomethylpyrimidine synthase</fullName>
        <ecNumber evidence="13">4.1.99.17</ecNumber>
    </recommendedName>
    <alternativeName>
        <fullName evidence="13">Hydroxymethylpyrimidine phosphate synthase</fullName>
        <shortName evidence="13">HMP-P synthase</shortName>
        <shortName evidence="13">HMP-phosphate synthase</shortName>
        <shortName evidence="13">HMPP synthase</shortName>
    </alternativeName>
    <alternativeName>
        <fullName evidence="13">Thiamine biosynthesis protein ThiC</fullName>
    </alternativeName>
</protein>
<dbReference type="GO" id="GO:0009229">
    <property type="term" value="P:thiamine diphosphate biosynthetic process"/>
    <property type="evidence" value="ECO:0007669"/>
    <property type="project" value="UniProtKB-UniRule"/>
</dbReference>
<comment type="pathway">
    <text evidence="2 13">Cofactor biosynthesis; thiamine diphosphate biosynthesis.</text>
</comment>
<keyword evidence="4 13" id="KW-0949">S-adenosyl-L-methionine</keyword>
<gene>
    <name evidence="13 15" type="primary">thiC</name>
    <name evidence="15" type="ORF">IRL76_00205</name>
</gene>
<dbReference type="PANTHER" id="PTHR30557:SF1">
    <property type="entry name" value="PHOSPHOMETHYLPYRIMIDINE SYNTHASE, CHLOROPLASTIC"/>
    <property type="match status" value="1"/>
</dbReference>
<dbReference type="NCBIfam" id="TIGR00190">
    <property type="entry name" value="thiC"/>
    <property type="match status" value="1"/>
</dbReference>
<dbReference type="NCBIfam" id="NF006763">
    <property type="entry name" value="PRK09284.1"/>
    <property type="match status" value="1"/>
</dbReference>
<evidence type="ECO:0000256" key="3">
    <source>
        <dbReference type="ARBA" id="ARBA00022485"/>
    </source>
</evidence>
<name>A0A7S8F230_9SPHN</name>
<dbReference type="SFLD" id="SFLDF00407">
    <property type="entry name" value="phosphomethylpyrimidine_syntha"/>
    <property type="match status" value="1"/>
</dbReference>
<dbReference type="GO" id="GO:0005829">
    <property type="term" value="C:cytosol"/>
    <property type="evidence" value="ECO:0007669"/>
    <property type="project" value="TreeGrafter"/>
</dbReference>
<evidence type="ECO:0000256" key="9">
    <source>
        <dbReference type="ARBA" id="ARBA00023014"/>
    </source>
</evidence>
<keyword evidence="16" id="KW-1185">Reference proteome</keyword>
<evidence type="ECO:0000256" key="6">
    <source>
        <dbReference type="ARBA" id="ARBA00022833"/>
    </source>
</evidence>
<dbReference type="InterPro" id="IPR002817">
    <property type="entry name" value="ThiC/BzaA/B"/>
</dbReference>
<feature type="binding site" evidence="13">
    <location>
        <position position="555"/>
    </location>
    <ligand>
        <name>[4Fe-4S] cluster</name>
        <dbReference type="ChEBI" id="CHEBI:49883"/>
        <note>4Fe-4S-S-AdoMet</note>
    </ligand>
</feature>
<feature type="binding site" evidence="13">
    <location>
        <position position="552"/>
    </location>
    <ligand>
        <name>[4Fe-4S] cluster</name>
        <dbReference type="ChEBI" id="CHEBI:49883"/>
        <note>4Fe-4S-S-AdoMet</note>
    </ligand>
</feature>
<feature type="binding site" evidence="13">
    <location>
        <position position="560"/>
    </location>
    <ligand>
        <name>[4Fe-4S] cluster</name>
        <dbReference type="ChEBI" id="CHEBI:49883"/>
        <note>4Fe-4S-S-AdoMet</note>
    </ligand>
</feature>
<feature type="binding site" evidence="13">
    <location>
        <position position="404"/>
    </location>
    <ligand>
        <name>substrate</name>
    </ligand>
</feature>
<dbReference type="FunFam" id="3.20.20.540:FF:000001">
    <property type="entry name" value="Phosphomethylpyrimidine synthase"/>
    <property type="match status" value="1"/>
</dbReference>
<feature type="binding site" evidence="13">
    <location>
        <position position="304"/>
    </location>
    <ligand>
        <name>substrate</name>
    </ligand>
</feature>
<dbReference type="InterPro" id="IPR025747">
    <property type="entry name" value="ThiC-associated_dom"/>
</dbReference>
<evidence type="ECO:0000256" key="4">
    <source>
        <dbReference type="ARBA" id="ARBA00022691"/>
    </source>
</evidence>
<dbReference type="Pfam" id="PF13667">
    <property type="entry name" value="ThiC-associated"/>
    <property type="match status" value="1"/>
</dbReference>
<feature type="binding site" evidence="13">
    <location>
        <begin position="365"/>
        <end position="368"/>
    </location>
    <ligand>
        <name>substrate</name>
    </ligand>
</feature>
<dbReference type="GO" id="GO:0070284">
    <property type="term" value="F:phosphomethylpyrimidine synthase activity"/>
    <property type="evidence" value="ECO:0007669"/>
    <property type="project" value="UniProtKB-EC"/>
</dbReference>
<feature type="binding site" evidence="13">
    <location>
        <position position="431"/>
    </location>
    <ligand>
        <name>substrate</name>
    </ligand>
</feature>
<reference evidence="15 16" key="1">
    <citation type="submission" date="2020-11" db="EMBL/GenBank/DDBJ databases">
        <title>The genome sequence of Erythrobacter sp. 6D36.</title>
        <authorList>
            <person name="Liu Y."/>
        </authorList>
    </citation>
    <scope>NUCLEOTIDE SEQUENCE [LARGE SCALE GENOMIC DNA]</scope>
    <source>
        <strain evidence="15 16">6D36</strain>
    </source>
</reference>
<comment type="function">
    <text evidence="1 13">Catalyzes the synthesis of the hydroxymethylpyrimidine phosphate (HMP-P) moiety of thiamine from aminoimidazole ribotide (AIR) in a radical S-adenosyl-L-methionine (SAM)-dependent reaction.</text>
</comment>
<evidence type="ECO:0000313" key="15">
    <source>
        <dbReference type="EMBL" id="QPC99050.1"/>
    </source>
</evidence>
<dbReference type="RefSeq" id="WP_200982061.1">
    <property type="nucleotide sequence ID" value="NZ_CP064654.1"/>
</dbReference>
<keyword evidence="8 13" id="KW-0408">Iron</keyword>
<evidence type="ECO:0000256" key="13">
    <source>
        <dbReference type="HAMAP-Rule" id="MF_00089"/>
    </source>
</evidence>
<dbReference type="GO" id="GO:0009228">
    <property type="term" value="P:thiamine biosynthetic process"/>
    <property type="evidence" value="ECO:0007669"/>
    <property type="project" value="UniProtKB-UniRule"/>
</dbReference>
<dbReference type="Pfam" id="PF01964">
    <property type="entry name" value="ThiC_Rad_SAM"/>
    <property type="match status" value="1"/>
</dbReference>
<dbReference type="PANTHER" id="PTHR30557">
    <property type="entry name" value="THIAMINE BIOSYNTHESIS PROTEIN THIC"/>
    <property type="match status" value="1"/>
</dbReference>
<dbReference type="HAMAP" id="MF_00089">
    <property type="entry name" value="ThiC"/>
    <property type="match status" value="1"/>
</dbReference>
<sequence length="613" mass="67832">MADINSQFDIGVTTGPIRGSRKIHVGKLGVAMREIDLEGGEPSVRVYDTSGPYTDPAAQIDIRKGLPQLRREWQLARGDVEEYAAREVKPEDNGQLGPDRSGGVPAFPNVAKTVLRAKPGANLSQMHYARRGIITPEMEYVAERENLGREFIRREVEGNSWGAAIPEYVTPEFVRDEVARGRAIIPSNVNHPEAEPMAIGRNFLVKINANIGNSAVASDVASEVDKMVWSIRWGADTVMDLSTGRNIHDTREWIIRNSPVPIGTVPIYQALEKVGGIAEDLTWEIFRDTLIEQAEQGVDYFTIHAGVRLPYVPMTAKRVTGIVSRGGSIMAKWCLAHHKESFLYERFDEITEIMKAYDIAYSLGDGLRPGSIADANDEAQFAELYTLGELTKRAWEQDVQVMIEGPGHVPMHKIKENMDKQLESCGEAPFYTLGPLVTDIAPGYDHITSGIGAAMIGWFGTAMLCYVTPKEHLGLPDRDDVKVGVVTYKLAAHAADLAKGHPAAKVRDDALSKARFEFRWRDQFNLSLDPDTAEQYHDQTLPAEGAKTAHFCSMCGPKFCSMKITQEVRDFAAKQNSDSYLAATVPVEDAEAGMEKMSEVYAEKGNELYLPDE</sequence>
<feature type="binding site" evidence="13">
    <location>
        <position position="210"/>
    </location>
    <ligand>
        <name>substrate</name>
    </ligand>
</feature>
<dbReference type="UniPathway" id="UPA00060"/>
<comment type="catalytic activity">
    <reaction evidence="11 13">
        <text>5-amino-1-(5-phospho-beta-D-ribosyl)imidazole + S-adenosyl-L-methionine = 4-amino-2-methyl-5-(phosphooxymethyl)pyrimidine + CO + 5'-deoxyadenosine + formate + L-methionine + 3 H(+)</text>
        <dbReference type="Rhea" id="RHEA:24840"/>
        <dbReference type="ChEBI" id="CHEBI:15378"/>
        <dbReference type="ChEBI" id="CHEBI:15740"/>
        <dbReference type="ChEBI" id="CHEBI:17245"/>
        <dbReference type="ChEBI" id="CHEBI:17319"/>
        <dbReference type="ChEBI" id="CHEBI:57844"/>
        <dbReference type="ChEBI" id="CHEBI:58354"/>
        <dbReference type="ChEBI" id="CHEBI:59789"/>
        <dbReference type="ChEBI" id="CHEBI:137981"/>
        <dbReference type="EC" id="4.1.99.17"/>
    </reaction>
</comment>
<dbReference type="KEGG" id="qso:IRL76_00205"/>
<evidence type="ECO:0000313" key="16">
    <source>
        <dbReference type="Proteomes" id="UP000594459"/>
    </source>
</evidence>
<evidence type="ECO:0000256" key="1">
    <source>
        <dbReference type="ARBA" id="ARBA00003175"/>
    </source>
</evidence>
<dbReference type="GO" id="GO:0008270">
    <property type="term" value="F:zinc ion binding"/>
    <property type="evidence" value="ECO:0007669"/>
    <property type="project" value="UniProtKB-UniRule"/>
</dbReference>
<organism evidence="15 16">
    <name type="scientific">Qipengyuania soli</name>
    <dbReference type="NCBI Taxonomy" id="2782568"/>
    <lineage>
        <taxon>Bacteria</taxon>
        <taxon>Pseudomonadati</taxon>
        <taxon>Pseudomonadota</taxon>
        <taxon>Alphaproteobacteria</taxon>
        <taxon>Sphingomonadales</taxon>
        <taxon>Erythrobacteraceae</taxon>
        <taxon>Qipengyuania</taxon>
    </lineage>
</organism>
<keyword evidence="9 13" id="KW-0411">Iron-sulfur</keyword>
<keyword evidence="6 13" id="KW-0862">Zinc</keyword>
<evidence type="ECO:0000256" key="12">
    <source>
        <dbReference type="ARBA" id="ARBA00061546"/>
    </source>
</evidence>
<keyword evidence="7 13" id="KW-0784">Thiamine biosynthesis</keyword>
<keyword evidence="10 13" id="KW-0456">Lyase</keyword>
<evidence type="ECO:0000256" key="8">
    <source>
        <dbReference type="ARBA" id="ARBA00023004"/>
    </source>
</evidence>
<evidence type="ECO:0000256" key="10">
    <source>
        <dbReference type="ARBA" id="ARBA00023239"/>
    </source>
</evidence>
<keyword evidence="5 13" id="KW-0479">Metal-binding</keyword>
<evidence type="ECO:0000256" key="5">
    <source>
        <dbReference type="ARBA" id="ARBA00022723"/>
    </source>
</evidence>
<dbReference type="SFLD" id="SFLDG01114">
    <property type="entry name" value="phosphomethylpyrimidine_syntha"/>
    <property type="match status" value="1"/>
</dbReference>
<feature type="binding site" evidence="13">
    <location>
        <begin position="324"/>
        <end position="326"/>
    </location>
    <ligand>
        <name>substrate</name>
    </ligand>
</feature>
<dbReference type="SFLD" id="SFLDS00113">
    <property type="entry name" value="Radical_SAM_Phosphomethylpyrim"/>
    <property type="match status" value="1"/>
</dbReference>
<feature type="domain" description="ThiC-associated" evidence="14">
    <location>
        <begin position="19"/>
        <end position="81"/>
    </location>
</feature>
<keyword evidence="3 13" id="KW-0004">4Fe-4S</keyword>
<dbReference type="InterPro" id="IPR037509">
    <property type="entry name" value="ThiC"/>
</dbReference>
<comment type="similarity">
    <text evidence="12 13">Belongs to the ThiC family.</text>
</comment>
<accession>A0A7S8F230</accession>
<feature type="binding site" evidence="13">
    <location>
        <position position="239"/>
    </location>
    <ligand>
        <name>substrate</name>
    </ligand>
</feature>
<dbReference type="EMBL" id="CP064654">
    <property type="protein sequence ID" value="QPC99050.1"/>
    <property type="molecule type" value="Genomic_DNA"/>
</dbReference>
<comment type="cofactor">
    <cofactor evidence="13">
        <name>[4Fe-4S] cluster</name>
        <dbReference type="ChEBI" id="CHEBI:49883"/>
    </cofactor>
    <text evidence="13">Binds 1 [4Fe-4S] cluster per subunit. The cluster is coordinated with 3 cysteines and an exchangeable S-adenosyl-L-methionine.</text>
</comment>
<evidence type="ECO:0000256" key="7">
    <source>
        <dbReference type="ARBA" id="ARBA00022977"/>
    </source>
</evidence>
<dbReference type="InterPro" id="IPR038521">
    <property type="entry name" value="ThiC/Bza_core_dom"/>
</dbReference>
<dbReference type="AlphaFoldDB" id="A0A7S8F230"/>
<feature type="binding site" evidence="13">
    <location>
        <position position="268"/>
    </location>
    <ligand>
        <name>substrate</name>
    </ligand>
</feature>
<dbReference type="EC" id="4.1.99.17" evidence="13"/>
<proteinExistence type="inferred from homology"/>
<comment type="subunit">
    <text evidence="13">Homodimer.</text>
</comment>
<feature type="binding site" evidence="13">
    <location>
        <position position="408"/>
    </location>
    <ligand>
        <name>Zn(2+)</name>
        <dbReference type="ChEBI" id="CHEBI:29105"/>
    </ligand>
</feature>